<dbReference type="AlphaFoldDB" id="A0AA35W8B3"/>
<name>A0AA35W8B3_GEOBA</name>
<evidence type="ECO:0000313" key="3">
    <source>
        <dbReference type="Proteomes" id="UP001174909"/>
    </source>
</evidence>
<dbReference type="InterPro" id="IPR050177">
    <property type="entry name" value="Lipid_A_modif_metabolic_enz"/>
</dbReference>
<dbReference type="SUPFAM" id="SSF51735">
    <property type="entry name" value="NAD(P)-binding Rossmann-fold domains"/>
    <property type="match status" value="1"/>
</dbReference>
<dbReference type="PANTHER" id="PTHR43245:SF55">
    <property type="entry name" value="NAD(P)-BINDING DOMAIN-CONTAINING PROTEIN"/>
    <property type="match status" value="1"/>
</dbReference>
<reference evidence="2" key="1">
    <citation type="submission" date="2023-03" db="EMBL/GenBank/DDBJ databases">
        <authorList>
            <person name="Steffen K."/>
            <person name="Cardenas P."/>
        </authorList>
    </citation>
    <scope>NUCLEOTIDE SEQUENCE</scope>
</reference>
<proteinExistence type="predicted"/>
<keyword evidence="3" id="KW-1185">Reference proteome</keyword>
<organism evidence="2 3">
    <name type="scientific">Geodia barretti</name>
    <name type="common">Barrett's horny sponge</name>
    <dbReference type="NCBI Taxonomy" id="519541"/>
    <lineage>
        <taxon>Eukaryota</taxon>
        <taxon>Metazoa</taxon>
        <taxon>Porifera</taxon>
        <taxon>Demospongiae</taxon>
        <taxon>Heteroscleromorpha</taxon>
        <taxon>Tetractinellida</taxon>
        <taxon>Astrophorina</taxon>
        <taxon>Geodiidae</taxon>
        <taxon>Geodia</taxon>
    </lineage>
</organism>
<dbReference type="InterPro" id="IPR036291">
    <property type="entry name" value="NAD(P)-bd_dom_sf"/>
</dbReference>
<sequence>MPDKKKVLVTGFGGRIGKVLRDHLGDKYEFSGIDRIPLEGLDSLTADLTDLEAIAPAFEGKDVVVHLAAEPRHTPDIGWDLLMPDNVIATANVFEAAKQAGVSRIIFFSSMHVVGMYERDQPYTAIAEGDYGDLDPATVPLITHDMPDRPDGPYAVSKIFGEALGRYFDEDHGISVICIRFGTTSPDDRPGSDPAAS</sequence>
<comment type="caution">
    <text evidence="2">The sequence shown here is derived from an EMBL/GenBank/DDBJ whole genome shotgun (WGS) entry which is preliminary data.</text>
</comment>
<accession>A0AA35W8B3</accession>
<dbReference type="Proteomes" id="UP001174909">
    <property type="component" value="Unassembled WGS sequence"/>
</dbReference>
<dbReference type="InterPro" id="IPR001509">
    <property type="entry name" value="Epimerase_deHydtase"/>
</dbReference>
<feature type="domain" description="NAD-dependent epimerase/dehydratase" evidence="1">
    <location>
        <begin position="7"/>
        <end position="182"/>
    </location>
</feature>
<evidence type="ECO:0000259" key="1">
    <source>
        <dbReference type="Pfam" id="PF01370"/>
    </source>
</evidence>
<dbReference type="EMBL" id="CASHTH010000800">
    <property type="protein sequence ID" value="CAI8007781.1"/>
    <property type="molecule type" value="Genomic_DNA"/>
</dbReference>
<dbReference type="PANTHER" id="PTHR43245">
    <property type="entry name" value="BIFUNCTIONAL POLYMYXIN RESISTANCE PROTEIN ARNA"/>
    <property type="match status" value="1"/>
</dbReference>
<gene>
    <name evidence="2" type="ORF">GBAR_LOCUS5370</name>
</gene>
<dbReference type="Gene3D" id="3.40.50.720">
    <property type="entry name" value="NAD(P)-binding Rossmann-like Domain"/>
    <property type="match status" value="1"/>
</dbReference>
<evidence type="ECO:0000313" key="2">
    <source>
        <dbReference type="EMBL" id="CAI8007781.1"/>
    </source>
</evidence>
<protein>
    <submittedName>
        <fullName evidence="2">L-arabinose 1-dehydrogenase (NAD(P)(+))</fullName>
    </submittedName>
</protein>
<dbReference type="Pfam" id="PF01370">
    <property type="entry name" value="Epimerase"/>
    <property type="match status" value="1"/>
</dbReference>